<evidence type="ECO:0000256" key="5">
    <source>
        <dbReference type="ARBA" id="ARBA00022692"/>
    </source>
</evidence>
<dbReference type="Proteomes" id="UP000824229">
    <property type="component" value="Unassembled WGS sequence"/>
</dbReference>
<keyword evidence="3" id="KW-0328">Glycosyltransferase</keyword>
<dbReference type="Pfam" id="PF00535">
    <property type="entry name" value="Glycos_transf_2"/>
    <property type="match status" value="1"/>
</dbReference>
<evidence type="ECO:0000256" key="8">
    <source>
        <dbReference type="ARBA" id="ARBA00038152"/>
    </source>
</evidence>
<dbReference type="InterPro" id="IPR001173">
    <property type="entry name" value="Glyco_trans_2-like"/>
</dbReference>
<accession>A0A9E2NK49</accession>
<dbReference type="InterPro" id="IPR029044">
    <property type="entry name" value="Nucleotide-diphossugar_trans"/>
</dbReference>
<reference evidence="11" key="1">
    <citation type="journal article" date="2021" name="PeerJ">
        <title>Extensive microbial diversity within the chicken gut microbiome revealed by metagenomics and culture.</title>
        <authorList>
            <person name="Gilroy R."/>
            <person name="Ravi A."/>
            <person name="Getino M."/>
            <person name="Pursley I."/>
            <person name="Horton D.L."/>
            <person name="Alikhan N.F."/>
            <person name="Baker D."/>
            <person name="Gharbi K."/>
            <person name="Hall N."/>
            <person name="Watson M."/>
            <person name="Adriaenssens E.M."/>
            <person name="Foster-Nyarko E."/>
            <person name="Jarju S."/>
            <person name="Secka A."/>
            <person name="Antonio M."/>
            <person name="Oren A."/>
            <person name="Chaudhuri R.R."/>
            <person name="La Ragione R."/>
            <person name="Hildebrand F."/>
            <person name="Pallen M.J."/>
        </authorList>
    </citation>
    <scope>NUCLEOTIDE SEQUENCE</scope>
    <source>
        <strain evidence="11">B5-657</strain>
    </source>
</reference>
<dbReference type="GO" id="GO:0016757">
    <property type="term" value="F:glycosyltransferase activity"/>
    <property type="evidence" value="ECO:0007669"/>
    <property type="project" value="UniProtKB-KW"/>
</dbReference>
<evidence type="ECO:0000256" key="1">
    <source>
        <dbReference type="ARBA" id="ARBA00004651"/>
    </source>
</evidence>
<evidence type="ECO:0000256" key="3">
    <source>
        <dbReference type="ARBA" id="ARBA00022676"/>
    </source>
</evidence>
<evidence type="ECO:0000256" key="7">
    <source>
        <dbReference type="ARBA" id="ARBA00023136"/>
    </source>
</evidence>
<dbReference type="FunFam" id="3.90.550.10:FF:000079">
    <property type="entry name" value="Probable glycosyl transferase"/>
    <property type="match status" value="1"/>
</dbReference>
<dbReference type="SUPFAM" id="SSF53448">
    <property type="entry name" value="Nucleotide-diphospho-sugar transferases"/>
    <property type="match status" value="1"/>
</dbReference>
<evidence type="ECO:0000256" key="4">
    <source>
        <dbReference type="ARBA" id="ARBA00022679"/>
    </source>
</evidence>
<proteinExistence type="inferred from homology"/>
<dbReference type="PANTHER" id="PTHR48090:SF1">
    <property type="entry name" value="PROPHAGE BACTOPRENOL GLUCOSYL TRANSFERASE HOMOLOG"/>
    <property type="match status" value="1"/>
</dbReference>
<organism evidence="11 12">
    <name type="scientific">Candidatus Cellulosilyticum pullistercoris</name>
    <dbReference type="NCBI Taxonomy" id="2838521"/>
    <lineage>
        <taxon>Bacteria</taxon>
        <taxon>Bacillati</taxon>
        <taxon>Bacillota</taxon>
        <taxon>Clostridia</taxon>
        <taxon>Lachnospirales</taxon>
        <taxon>Cellulosilyticaceae</taxon>
        <taxon>Cellulosilyticum</taxon>
    </lineage>
</organism>
<keyword evidence="6 9" id="KW-1133">Transmembrane helix</keyword>
<dbReference type="CDD" id="cd04187">
    <property type="entry name" value="DPM1_like_bac"/>
    <property type="match status" value="1"/>
</dbReference>
<feature type="transmembrane region" description="Helical" evidence="9">
    <location>
        <begin position="265"/>
        <end position="291"/>
    </location>
</feature>
<dbReference type="GO" id="GO:0005886">
    <property type="term" value="C:plasma membrane"/>
    <property type="evidence" value="ECO:0007669"/>
    <property type="project" value="UniProtKB-SubCell"/>
</dbReference>
<evidence type="ECO:0000256" key="2">
    <source>
        <dbReference type="ARBA" id="ARBA00022475"/>
    </source>
</evidence>
<comment type="caution">
    <text evidence="11">The sequence shown here is derived from an EMBL/GenBank/DDBJ whole genome shotgun (WGS) entry which is preliminary data.</text>
</comment>
<keyword evidence="7 9" id="KW-0472">Membrane</keyword>
<evidence type="ECO:0000313" key="11">
    <source>
        <dbReference type="EMBL" id="MBU3803431.1"/>
    </source>
</evidence>
<protein>
    <submittedName>
        <fullName evidence="11">Glycosyltransferase family 2 protein</fullName>
    </submittedName>
</protein>
<evidence type="ECO:0000256" key="9">
    <source>
        <dbReference type="SAM" id="Phobius"/>
    </source>
</evidence>
<feature type="transmembrane region" description="Helical" evidence="9">
    <location>
        <begin position="235"/>
        <end position="253"/>
    </location>
</feature>
<name>A0A9E2NK49_9FIRM</name>
<reference evidence="11" key="2">
    <citation type="submission" date="2021-04" db="EMBL/GenBank/DDBJ databases">
        <authorList>
            <person name="Gilroy R."/>
        </authorList>
    </citation>
    <scope>NUCLEOTIDE SEQUENCE</scope>
    <source>
        <strain evidence="11">B5-657</strain>
    </source>
</reference>
<feature type="domain" description="Glycosyltransferase 2-like" evidence="10">
    <location>
        <begin position="8"/>
        <end position="169"/>
    </location>
</feature>
<evidence type="ECO:0000313" key="12">
    <source>
        <dbReference type="Proteomes" id="UP000824229"/>
    </source>
</evidence>
<dbReference type="InterPro" id="IPR050256">
    <property type="entry name" value="Glycosyltransferase_2"/>
</dbReference>
<dbReference type="Gene3D" id="3.90.550.10">
    <property type="entry name" value="Spore Coat Polysaccharide Biosynthesis Protein SpsA, Chain A"/>
    <property type="match status" value="1"/>
</dbReference>
<comment type="subcellular location">
    <subcellularLocation>
        <location evidence="1">Cell membrane</location>
        <topology evidence="1">Multi-pass membrane protein</topology>
    </subcellularLocation>
</comment>
<gene>
    <name evidence="11" type="ORF">H9872_01540</name>
</gene>
<dbReference type="EMBL" id="JAHLFQ010000024">
    <property type="protein sequence ID" value="MBU3803431.1"/>
    <property type="molecule type" value="Genomic_DNA"/>
</dbReference>
<dbReference type="PANTHER" id="PTHR48090">
    <property type="entry name" value="UNDECAPRENYL-PHOSPHATE 4-DEOXY-4-FORMAMIDO-L-ARABINOSE TRANSFERASE-RELATED"/>
    <property type="match status" value="1"/>
</dbReference>
<evidence type="ECO:0000259" key="10">
    <source>
        <dbReference type="Pfam" id="PF00535"/>
    </source>
</evidence>
<dbReference type="AlphaFoldDB" id="A0A9E2NK49"/>
<keyword evidence="5 9" id="KW-0812">Transmembrane</keyword>
<comment type="similarity">
    <text evidence="8">Belongs to the glycosyltransferase 2 family. GtrB subfamily.</text>
</comment>
<sequence>MKEHFLLSVIIPVYYEEAVVQTCYKELKRVMLKNKWQYEFVFVNDGSKDKTLELLREISKADINVKVIDFSRNFGHQVAVTAGIFHCTGDVAVIIDADLQDPPHVIEEMVVKWKEGFDVVYAKRKKRKGETFFKLVTAKYFYRFLHYMAEIEIPMDTGDFRLMDRRVVEAFKQMPERNRFVRGMVSWVGFDQTYVEYERDERFAGETKYPFKKMVRFAMDGIISFSTKPLKMVRSLGFITIIIAIGLLLYSLISKFIMHSVVSGWTSLMVAITFFSGVQLFSIGLLGEYIARIYDEGKGRPLYIIKEKINFKNELDDHETFHFH</sequence>
<keyword evidence="2" id="KW-1003">Cell membrane</keyword>
<keyword evidence="4" id="KW-0808">Transferase</keyword>
<evidence type="ECO:0000256" key="6">
    <source>
        <dbReference type="ARBA" id="ARBA00022989"/>
    </source>
</evidence>